<evidence type="ECO:0000313" key="10">
    <source>
        <dbReference type="EMBL" id="KAF2803993.1"/>
    </source>
</evidence>
<dbReference type="InterPro" id="IPR011501">
    <property type="entry name" value="Noc3_N"/>
</dbReference>
<feature type="domain" description="INO80 complex subunit F" evidence="9">
    <location>
        <begin position="659"/>
        <end position="705"/>
    </location>
</feature>
<dbReference type="Pfam" id="PF24245">
    <property type="entry name" value="INO80F"/>
    <property type="match status" value="1"/>
</dbReference>
<name>A0A6A6Y638_9PEZI</name>
<evidence type="ECO:0000259" key="9">
    <source>
        <dbReference type="Pfam" id="PF24245"/>
    </source>
</evidence>
<feature type="region of interest" description="Disordered" evidence="6">
    <location>
        <begin position="711"/>
        <end position="822"/>
    </location>
</feature>
<dbReference type="PANTHER" id="PTHR14428:SF5">
    <property type="entry name" value="NUCLEOLAR COMPLEX PROTEIN 3 HOMOLOG"/>
    <property type="match status" value="1"/>
</dbReference>
<organism evidence="10">
    <name type="scientific">Mytilinidion resinicola</name>
    <dbReference type="NCBI Taxonomy" id="574789"/>
    <lineage>
        <taxon>Eukaryota</taxon>
        <taxon>Fungi</taxon>
        <taxon>Dikarya</taxon>
        <taxon>Ascomycota</taxon>
        <taxon>Pezizomycotina</taxon>
        <taxon>Dothideomycetes</taxon>
        <taxon>Pleosporomycetidae</taxon>
        <taxon>Mytilinidiales</taxon>
        <taxon>Mytilinidiaceae</taxon>
        <taxon>Mytilinidion</taxon>
    </lineage>
</organism>
<dbReference type="EMBL" id="MU003715">
    <property type="protein sequence ID" value="KAF2803993.1"/>
    <property type="molecule type" value="Genomic_DNA"/>
</dbReference>
<dbReference type="RefSeq" id="XP_033570957.1">
    <property type="nucleotide sequence ID" value="XM_033723922.1"/>
</dbReference>
<feature type="compositionally biased region" description="Basic residues" evidence="6">
    <location>
        <begin position="1"/>
        <end position="13"/>
    </location>
</feature>
<dbReference type="PANTHER" id="PTHR14428">
    <property type="entry name" value="NUCLEOLAR COMPLEX PROTEIN 3"/>
    <property type="match status" value="1"/>
</dbReference>
<dbReference type="OrthoDB" id="10263597at2759"/>
<feature type="compositionally biased region" description="Basic and acidic residues" evidence="6">
    <location>
        <begin position="51"/>
        <end position="66"/>
    </location>
</feature>
<feature type="region of interest" description="Disordered" evidence="6">
    <location>
        <begin position="87"/>
        <end position="116"/>
    </location>
</feature>
<reference evidence="10 12" key="1">
    <citation type="journal article" date="2020" name="Stud. Mycol.">
        <title>101 Dothideomycetes genomes: a test case for predicting lifestyles and emergence of pathogens.</title>
        <authorList>
            <person name="Haridas S."/>
            <person name="Albert R."/>
            <person name="Binder M."/>
            <person name="Bloem J."/>
            <person name="Labutti K."/>
            <person name="Salamov A."/>
            <person name="Andreopoulos B."/>
            <person name="Baker S."/>
            <person name="Barry K."/>
            <person name="Bills G."/>
            <person name="Bluhm B."/>
            <person name="Cannon C."/>
            <person name="Castanera R."/>
            <person name="Culley D."/>
            <person name="Daum C."/>
            <person name="Ezra D."/>
            <person name="Gonzalez J."/>
            <person name="Henrissat B."/>
            <person name="Kuo A."/>
            <person name="Liang C."/>
            <person name="Lipzen A."/>
            <person name="Lutzoni F."/>
            <person name="Magnuson J."/>
            <person name="Mondo S."/>
            <person name="Nolan M."/>
            <person name="Ohm R."/>
            <person name="Pangilinan J."/>
            <person name="Park H.-J."/>
            <person name="Ramirez L."/>
            <person name="Alfaro M."/>
            <person name="Sun H."/>
            <person name="Tritt A."/>
            <person name="Yoshinaga Y."/>
            <person name="Zwiers L.-H."/>
            <person name="Turgeon B."/>
            <person name="Goodwin S."/>
            <person name="Spatafora J."/>
            <person name="Crous P."/>
            <person name="Grigoriev I."/>
        </authorList>
    </citation>
    <scope>NUCLEOTIDE SEQUENCE</scope>
    <source>
        <strain evidence="10 12">CBS 304.34</strain>
    </source>
</reference>
<reference evidence="12" key="3">
    <citation type="submission" date="2025-04" db="UniProtKB">
        <authorList>
            <consortium name="RefSeq"/>
        </authorList>
    </citation>
    <scope>IDENTIFICATION</scope>
    <source>
        <strain evidence="12">CBS 304.34</strain>
    </source>
</reference>
<feature type="domain" description="CCAAT-binding factor" evidence="7">
    <location>
        <begin position="481"/>
        <end position="641"/>
    </location>
</feature>
<evidence type="ECO:0000256" key="1">
    <source>
        <dbReference type="ARBA" id="ARBA00004604"/>
    </source>
</evidence>
<evidence type="ECO:0000256" key="5">
    <source>
        <dbReference type="SAM" id="Coils"/>
    </source>
</evidence>
<keyword evidence="4" id="KW-0539">Nucleus</keyword>
<dbReference type="InterPro" id="IPR016903">
    <property type="entry name" value="Nucleolar_cplx-assoc_3"/>
</dbReference>
<sequence length="948" mass="105042">MSRIPAAKRRRLSPQKSGASASPPPKSAKVNGNAQNDYLVTASKWNLEQEYEQRPRKVKSKEKENSRLPIRTSKGWVEPEAVLEPEVAAEESDSFLGFGDEDDGSEEEEPVPEKPKVSLKQQILEAKEELARLASLINEDPEEHTGSLRALAQIASSENITIRKLALATQLAIYKDIIPGYRIRPAREDEMKTKLSKEVKKLWTFEQSLVSTYQNYVRELAKLAKGSNGASSEEVAGLATVAISCACNLLVAVPHFNFRGDLLKILVDKLSGKRVDGDFSRCRETLETMFRNDEDGNASLDAVTMLTKMMKARHYYVDESVLNTFLHLRLLSEFSQKASQNSVDRPSEDAMAGKKLKQKREFRTKKTRKLLKERKAIEKEFKEADATVSHEERDRMQAETLKMVFVAYFRILKARSPKLMGAVLEGLARYAHLINQDFFGDILEALKDLIHYAESVANDDSDEEDAEDIEEETPRNASRESLLCVITAFALLQGQDGSMAATTLKLDLNFFITHLYRILHPVSLNADIEFSAKSLHLPDPHAPDAASNPNKVNIQTTTVLLLRSLSSVLLPQAAVRSVSPIRVAAFCKQLMTASLQLPEKSCLAMLGLMNKVTKIHGRKIGALWHSEERRGDALKMPQTAAVRTTPSHTDLPPSVEKAYYRKCIDLRRRINDIEENNAGTQLRLKRLNRAITKMRLERAFLLEQLAQRMEYNVDESDRSSSPPPTPQDKPLRSKRSHRKNTPTLGAHPSGNLAPQHPSPPATQHQHHQTILNPMRTLSSAHSTPDPSRSGPIFFNNVPGSAASPPVNGTGATPLPPIHSHLPPLHPHQPQVHPGQPGAYFEAPYDDRRPHNSEAEYAERRRAYSGGQGAPVEGLEGTNGDRRGQDTEMGDAPAGAGFGGGFTAVNSRTWWTGGGTTDLGGLQKEVKGSSDGVMAVELSLVLALEGHRL</sequence>
<dbReference type="Proteomes" id="UP000504636">
    <property type="component" value="Unplaced"/>
</dbReference>
<feature type="coiled-coil region" evidence="5">
    <location>
        <begin position="670"/>
        <end position="704"/>
    </location>
</feature>
<feature type="region of interest" description="Disordered" evidence="6">
    <location>
        <begin position="860"/>
        <end position="898"/>
    </location>
</feature>
<dbReference type="InterPro" id="IPR005612">
    <property type="entry name" value="CCAAT-binding_factor"/>
</dbReference>
<evidence type="ECO:0000313" key="12">
    <source>
        <dbReference type="RefSeq" id="XP_033570957.1"/>
    </source>
</evidence>
<evidence type="ECO:0000259" key="7">
    <source>
        <dbReference type="Pfam" id="PF03914"/>
    </source>
</evidence>
<feature type="domain" description="Nucleolar complex-associated protein 3 N-terminal" evidence="8">
    <location>
        <begin position="125"/>
        <end position="216"/>
    </location>
</feature>
<dbReference type="InterPro" id="IPR056513">
    <property type="entry name" value="INO80F"/>
</dbReference>
<evidence type="ECO:0000256" key="6">
    <source>
        <dbReference type="SAM" id="MobiDB-lite"/>
    </source>
</evidence>
<keyword evidence="11" id="KW-1185">Reference proteome</keyword>
<dbReference type="AlphaFoldDB" id="A0A6A6Y638"/>
<feature type="compositionally biased region" description="Acidic residues" evidence="6">
    <location>
        <begin position="87"/>
        <end position="110"/>
    </location>
</feature>
<proteinExistence type="inferred from homology"/>
<dbReference type="GeneID" id="54464815"/>
<evidence type="ECO:0000313" key="11">
    <source>
        <dbReference type="Proteomes" id="UP000504636"/>
    </source>
</evidence>
<dbReference type="Pfam" id="PF07540">
    <property type="entry name" value="NOC3p"/>
    <property type="match status" value="1"/>
</dbReference>
<feature type="compositionally biased region" description="Polar residues" evidence="6">
    <location>
        <begin position="768"/>
        <end position="786"/>
    </location>
</feature>
<dbReference type="GO" id="GO:0006270">
    <property type="term" value="P:DNA replication initiation"/>
    <property type="evidence" value="ECO:0007669"/>
    <property type="project" value="TreeGrafter"/>
</dbReference>
<reference evidence="12" key="2">
    <citation type="submission" date="2020-04" db="EMBL/GenBank/DDBJ databases">
        <authorList>
            <consortium name="NCBI Genome Project"/>
        </authorList>
    </citation>
    <scope>NUCLEOTIDE SEQUENCE</scope>
    <source>
        <strain evidence="12">CBS 304.34</strain>
    </source>
</reference>
<protein>
    <recommendedName>
        <fullName evidence="13">Nucleolar complex-associated protein 3</fullName>
    </recommendedName>
</protein>
<keyword evidence="3 5" id="KW-0175">Coiled coil</keyword>
<evidence type="ECO:0000256" key="2">
    <source>
        <dbReference type="ARBA" id="ARBA00007797"/>
    </source>
</evidence>
<dbReference type="GO" id="GO:0005730">
    <property type="term" value="C:nucleolus"/>
    <property type="evidence" value="ECO:0007669"/>
    <property type="project" value="UniProtKB-SubCell"/>
</dbReference>
<gene>
    <name evidence="10 12" type="ORF">BDZ99DRAFT_502821</name>
</gene>
<evidence type="ECO:0000256" key="3">
    <source>
        <dbReference type="ARBA" id="ARBA00023054"/>
    </source>
</evidence>
<comment type="subcellular location">
    <subcellularLocation>
        <location evidence="1">Nucleus</location>
        <location evidence="1">Nucleolus</location>
    </subcellularLocation>
</comment>
<evidence type="ECO:0000259" key="8">
    <source>
        <dbReference type="Pfam" id="PF07540"/>
    </source>
</evidence>
<evidence type="ECO:0000256" key="4">
    <source>
        <dbReference type="ARBA" id="ARBA00023242"/>
    </source>
</evidence>
<dbReference type="GO" id="GO:0003682">
    <property type="term" value="F:chromatin binding"/>
    <property type="evidence" value="ECO:0007669"/>
    <property type="project" value="TreeGrafter"/>
</dbReference>
<comment type="similarity">
    <text evidence="2">Belongs to the CBF/MAK21 family.</text>
</comment>
<feature type="region of interest" description="Disordered" evidence="6">
    <location>
        <begin position="50"/>
        <end position="72"/>
    </location>
</feature>
<dbReference type="Pfam" id="PF03914">
    <property type="entry name" value="CBF"/>
    <property type="match status" value="1"/>
</dbReference>
<evidence type="ECO:0008006" key="13">
    <source>
        <dbReference type="Google" id="ProtNLM"/>
    </source>
</evidence>
<feature type="region of interest" description="Disordered" evidence="6">
    <location>
        <begin position="1"/>
        <end position="37"/>
    </location>
</feature>
<accession>A0A6A6Y638</accession>